<feature type="compositionally biased region" description="Basic and acidic residues" evidence="1">
    <location>
        <begin position="365"/>
        <end position="376"/>
    </location>
</feature>
<dbReference type="InterPro" id="IPR001138">
    <property type="entry name" value="Zn2Cys6_DnaBD"/>
</dbReference>
<protein>
    <recommendedName>
        <fullName evidence="2">Zn(2)-C6 fungal-type domain-containing protein</fullName>
    </recommendedName>
</protein>
<dbReference type="CDD" id="cd00067">
    <property type="entry name" value="GAL4"/>
    <property type="match status" value="1"/>
</dbReference>
<dbReference type="PROSITE" id="PS00463">
    <property type="entry name" value="ZN2_CY6_FUNGAL_1"/>
    <property type="match status" value="1"/>
</dbReference>
<feature type="region of interest" description="Disordered" evidence="1">
    <location>
        <begin position="146"/>
        <end position="183"/>
    </location>
</feature>
<accession>A0A8H7CPL2</accession>
<evidence type="ECO:0000313" key="4">
    <source>
        <dbReference type="Proteomes" id="UP000620124"/>
    </source>
</evidence>
<dbReference type="SUPFAM" id="SSF57701">
    <property type="entry name" value="Zn2/Cys6 DNA-binding domain"/>
    <property type="match status" value="1"/>
</dbReference>
<feature type="compositionally biased region" description="Low complexity" evidence="1">
    <location>
        <begin position="497"/>
        <end position="509"/>
    </location>
</feature>
<evidence type="ECO:0000256" key="1">
    <source>
        <dbReference type="SAM" id="MobiDB-lite"/>
    </source>
</evidence>
<feature type="region of interest" description="Disordered" evidence="1">
    <location>
        <begin position="389"/>
        <end position="461"/>
    </location>
</feature>
<evidence type="ECO:0000259" key="2">
    <source>
        <dbReference type="PROSITE" id="PS50048"/>
    </source>
</evidence>
<evidence type="ECO:0000313" key="3">
    <source>
        <dbReference type="EMBL" id="KAF7345445.1"/>
    </source>
</evidence>
<dbReference type="EMBL" id="JACAZI010000013">
    <property type="protein sequence ID" value="KAF7345445.1"/>
    <property type="molecule type" value="Genomic_DNA"/>
</dbReference>
<feature type="region of interest" description="Disordered" evidence="1">
    <location>
        <begin position="216"/>
        <end position="262"/>
    </location>
</feature>
<dbReference type="Pfam" id="PF00172">
    <property type="entry name" value="Zn_clus"/>
    <property type="match status" value="1"/>
</dbReference>
<dbReference type="Gene3D" id="4.10.240.10">
    <property type="entry name" value="Zn(2)-C6 fungal-type DNA-binding domain"/>
    <property type="match status" value="1"/>
</dbReference>
<dbReference type="GO" id="GO:0000981">
    <property type="term" value="F:DNA-binding transcription factor activity, RNA polymerase II-specific"/>
    <property type="evidence" value="ECO:0007669"/>
    <property type="project" value="InterPro"/>
</dbReference>
<sequence length="594" mass="64798">MDSSKSSVASGVPATGMPQQGWRPAPVPIPVGPNGPWGFGPYDGNYQLNQNQTRTPGVNNWDPTTQVPVIPIGRHNAQNPIHTTGRNTRDTAAPWYYPLQIQSAQVPPVAAGYPLPQPQYRTAEAPSQYQHQNPLTRSEPLFQAVNPFDASRWRRRGRQTQPRPTESTNEQPMYPAGPPPQPVLFGQPAPYWENGPTPGIIQPEMISVPFMPAENSYRRSQSRSRSQTPSSGWSYGQPLSAVAQPAQPATPPTPPTAPSAYYLPDAAMPFGLFGQPVGDGGDDDDLFPLTEAQKRLTRGRMHDPHVDAATDSRPIEIAPRSRPACARCKQLKVKCEFDTETGPCKRCSSGGHDCVTPGRKVRGSSPEREDEQAAKTWRLEEDLFGLGRWDRPVQREDPQGYSSTTRPTTRHSLSYSYPVPVLAPENAEDATRPPSRSKPLPPRPESLRHSPPRVVPASRSRSESLGALANWITPPISLASIAESMASSPSQVHEIPSEASSLRSSGSHSHSPRRPHSVRSQPPPSPQYTENKSAWHPFAIHPSYRPSLIKPSYANGGVSVGLPPPVTSSSVQSASTLLTVISTVTFVLLEYVPQ</sequence>
<feature type="compositionally biased region" description="Basic and acidic residues" evidence="1">
    <location>
        <begin position="389"/>
        <end position="398"/>
    </location>
</feature>
<proteinExistence type="predicted"/>
<name>A0A8H7CPL2_9AGAR</name>
<feature type="compositionally biased region" description="Polar residues" evidence="1">
    <location>
        <begin position="400"/>
        <end position="415"/>
    </location>
</feature>
<organism evidence="3 4">
    <name type="scientific">Mycena venus</name>
    <dbReference type="NCBI Taxonomy" id="2733690"/>
    <lineage>
        <taxon>Eukaryota</taxon>
        <taxon>Fungi</taxon>
        <taxon>Dikarya</taxon>
        <taxon>Basidiomycota</taxon>
        <taxon>Agaricomycotina</taxon>
        <taxon>Agaricomycetes</taxon>
        <taxon>Agaricomycetidae</taxon>
        <taxon>Agaricales</taxon>
        <taxon>Marasmiineae</taxon>
        <taxon>Mycenaceae</taxon>
        <taxon>Mycena</taxon>
    </lineage>
</organism>
<dbReference type="InterPro" id="IPR036864">
    <property type="entry name" value="Zn2-C6_fun-type_DNA-bd_sf"/>
</dbReference>
<feature type="region of interest" description="Disordered" evidence="1">
    <location>
        <begin position="346"/>
        <end position="376"/>
    </location>
</feature>
<comment type="caution">
    <text evidence="3">The sequence shown here is derived from an EMBL/GenBank/DDBJ whole genome shotgun (WGS) entry which is preliminary data.</text>
</comment>
<dbReference type="AlphaFoldDB" id="A0A8H7CPL2"/>
<dbReference type="SMART" id="SM00066">
    <property type="entry name" value="GAL4"/>
    <property type="match status" value="1"/>
</dbReference>
<gene>
    <name evidence="3" type="ORF">MVEN_01562600</name>
</gene>
<feature type="domain" description="Zn(2)-C6 fungal-type" evidence="2">
    <location>
        <begin position="324"/>
        <end position="356"/>
    </location>
</feature>
<feature type="region of interest" description="Disordered" evidence="1">
    <location>
        <begin position="1"/>
        <end position="38"/>
    </location>
</feature>
<dbReference type="OrthoDB" id="39175at2759"/>
<reference evidence="3" key="1">
    <citation type="submission" date="2020-05" db="EMBL/GenBank/DDBJ databases">
        <title>Mycena genomes resolve the evolution of fungal bioluminescence.</title>
        <authorList>
            <person name="Tsai I.J."/>
        </authorList>
    </citation>
    <scope>NUCLEOTIDE SEQUENCE</scope>
    <source>
        <strain evidence="3">CCC161011</strain>
    </source>
</reference>
<dbReference type="GO" id="GO:0008270">
    <property type="term" value="F:zinc ion binding"/>
    <property type="evidence" value="ECO:0007669"/>
    <property type="project" value="InterPro"/>
</dbReference>
<dbReference type="PROSITE" id="PS50048">
    <property type="entry name" value="ZN2_CY6_FUNGAL_2"/>
    <property type="match status" value="1"/>
</dbReference>
<keyword evidence="4" id="KW-1185">Reference proteome</keyword>
<dbReference type="Proteomes" id="UP000620124">
    <property type="component" value="Unassembled WGS sequence"/>
</dbReference>
<feature type="region of interest" description="Disordered" evidence="1">
    <location>
        <begin position="489"/>
        <end position="532"/>
    </location>
</feature>
<feature type="compositionally biased region" description="Low complexity" evidence="1">
    <location>
        <begin position="223"/>
        <end position="234"/>
    </location>
</feature>
<feature type="compositionally biased region" description="Pro residues" evidence="1">
    <location>
        <begin position="248"/>
        <end position="257"/>
    </location>
</feature>